<keyword evidence="5 7" id="KW-0807">Transducer</keyword>
<evidence type="ECO:0000256" key="8">
    <source>
        <dbReference type="SAM" id="Phobius"/>
    </source>
</evidence>
<dbReference type="SUPFAM" id="SSF58104">
    <property type="entry name" value="Methyl-accepting chemotaxis protein (MCP) signaling domain"/>
    <property type="match status" value="1"/>
</dbReference>
<dbReference type="InterPro" id="IPR003660">
    <property type="entry name" value="HAMP_dom"/>
</dbReference>
<dbReference type="PROSITE" id="PS50885">
    <property type="entry name" value="HAMP"/>
    <property type="match status" value="1"/>
</dbReference>
<dbReference type="PANTHER" id="PTHR32089:SF119">
    <property type="entry name" value="METHYL-ACCEPTING CHEMOTAXIS PROTEIN CTPL"/>
    <property type="match status" value="1"/>
</dbReference>
<dbReference type="PANTHER" id="PTHR32089">
    <property type="entry name" value="METHYL-ACCEPTING CHEMOTAXIS PROTEIN MCPB"/>
    <property type="match status" value="1"/>
</dbReference>
<dbReference type="InterPro" id="IPR004089">
    <property type="entry name" value="MCPsignal_dom"/>
</dbReference>
<evidence type="ECO:0000256" key="5">
    <source>
        <dbReference type="ARBA" id="ARBA00023224"/>
    </source>
</evidence>
<evidence type="ECO:0000256" key="4">
    <source>
        <dbReference type="ARBA" id="ARBA00023136"/>
    </source>
</evidence>
<evidence type="ECO:0000259" key="10">
    <source>
        <dbReference type="PROSITE" id="PS50885"/>
    </source>
</evidence>
<feature type="domain" description="HAMP" evidence="10">
    <location>
        <begin position="209"/>
        <end position="261"/>
    </location>
</feature>
<comment type="similarity">
    <text evidence="6">Belongs to the methyl-accepting chemotaxis (MCP) protein family.</text>
</comment>
<name>A0ABW4Y588_9GAMM</name>
<comment type="subcellular location">
    <subcellularLocation>
        <location evidence="1">Membrane</location>
        <topology evidence="1">Multi-pass membrane protein</topology>
    </subcellularLocation>
</comment>
<evidence type="ECO:0000313" key="11">
    <source>
        <dbReference type="EMBL" id="MFD2110725.1"/>
    </source>
</evidence>
<keyword evidence="4 8" id="KW-0472">Membrane</keyword>
<dbReference type="PROSITE" id="PS50111">
    <property type="entry name" value="CHEMOTAXIS_TRANSDUC_2"/>
    <property type="match status" value="1"/>
</dbReference>
<evidence type="ECO:0000313" key="12">
    <source>
        <dbReference type="Proteomes" id="UP001597337"/>
    </source>
</evidence>
<dbReference type="InterPro" id="IPR004090">
    <property type="entry name" value="Chemotax_Me-accpt_rcpt"/>
</dbReference>
<dbReference type="Pfam" id="PF00672">
    <property type="entry name" value="HAMP"/>
    <property type="match status" value="1"/>
</dbReference>
<dbReference type="EMBL" id="JBHUHX010000004">
    <property type="protein sequence ID" value="MFD2110725.1"/>
    <property type="molecule type" value="Genomic_DNA"/>
</dbReference>
<dbReference type="InterPro" id="IPR024478">
    <property type="entry name" value="HlyB_4HB_MCP"/>
</dbReference>
<accession>A0ABW4Y588</accession>
<dbReference type="SMART" id="SM00304">
    <property type="entry name" value="HAMP"/>
    <property type="match status" value="2"/>
</dbReference>
<organism evidence="11 12">
    <name type="scientific">Thiorhodococcus fuscus</name>
    <dbReference type="NCBI Taxonomy" id="527200"/>
    <lineage>
        <taxon>Bacteria</taxon>
        <taxon>Pseudomonadati</taxon>
        <taxon>Pseudomonadota</taxon>
        <taxon>Gammaproteobacteria</taxon>
        <taxon>Chromatiales</taxon>
        <taxon>Chromatiaceae</taxon>
        <taxon>Thiorhodococcus</taxon>
    </lineage>
</organism>
<dbReference type="RefSeq" id="WP_386022763.1">
    <property type="nucleotide sequence ID" value="NZ_JBHUHX010000004.1"/>
</dbReference>
<dbReference type="Gene3D" id="1.10.287.950">
    <property type="entry name" value="Methyl-accepting chemotaxis protein"/>
    <property type="match status" value="1"/>
</dbReference>
<comment type="caution">
    <text evidence="11">The sequence shown here is derived from an EMBL/GenBank/DDBJ whole genome shotgun (WGS) entry which is preliminary data.</text>
</comment>
<sequence length="573" mass="60994">MKLRHKIFAAPGIILIFLVVFGLLVLDSMRSQNAALDEIYVVRFGDYEFATRLAGTIDDVQARAYRLINWMSAFDESTIDSETQGIVKSLTQVTDALAEASEAGQGDADLDQTYGEILPAVKTYSKQISDALDLATMDPNMGMAMMEKADKSYQQFAARLKNLIETDRKAAGESYDMARAQFGRALGIAGVVLGLALLTGILVSWILGRSIMKPLRYAADGSKKIAAGDLTVALRSSANDEVGDLIRALDAMRDNLKGMIESIHETAGQLGAATDQLVDGATKVAEASESQSETASYVATAVEELNSSINHMADNARQVQELSRNSSQVSHQGGEIIRQTLDETQRIASEITQAAQTIEGLGEQSAHISDVVGVIQGIAAQTNLLALNAAIEAARAGSHGRGFAVVAEEVRELARRTAGSTDEIREMVEKIQQGSNDSVADMRRAVAAADGGVNRAVEAGESSREITAGMEAMLREVEAITGALNEQGTASQEISSHIQRIADMAMENSTFASHSAGAAKQLQEIAAIMVRQVSRFQIVAVSAPSSEPTALNEGAEGFGTHRIDGETVGVLQT</sequence>
<evidence type="ECO:0000256" key="2">
    <source>
        <dbReference type="ARBA" id="ARBA00022692"/>
    </source>
</evidence>
<keyword evidence="3 8" id="KW-1133">Transmembrane helix</keyword>
<evidence type="ECO:0000256" key="6">
    <source>
        <dbReference type="ARBA" id="ARBA00029447"/>
    </source>
</evidence>
<dbReference type="CDD" id="cd06225">
    <property type="entry name" value="HAMP"/>
    <property type="match status" value="1"/>
</dbReference>
<evidence type="ECO:0000256" key="3">
    <source>
        <dbReference type="ARBA" id="ARBA00022989"/>
    </source>
</evidence>
<dbReference type="Proteomes" id="UP001597337">
    <property type="component" value="Unassembled WGS sequence"/>
</dbReference>
<proteinExistence type="inferred from homology"/>
<feature type="transmembrane region" description="Helical" evidence="8">
    <location>
        <begin position="6"/>
        <end position="26"/>
    </location>
</feature>
<dbReference type="Pfam" id="PF12729">
    <property type="entry name" value="4HB_MCP_1"/>
    <property type="match status" value="1"/>
</dbReference>
<keyword evidence="2 8" id="KW-0812">Transmembrane</keyword>
<dbReference type="PRINTS" id="PR00260">
    <property type="entry name" value="CHEMTRNSDUCR"/>
</dbReference>
<protein>
    <submittedName>
        <fullName evidence="11">Methyl-accepting chemotaxis protein</fullName>
    </submittedName>
</protein>
<dbReference type="CDD" id="cd11386">
    <property type="entry name" value="MCP_signal"/>
    <property type="match status" value="1"/>
</dbReference>
<reference evidence="12" key="1">
    <citation type="journal article" date="2019" name="Int. J. Syst. Evol. Microbiol.">
        <title>The Global Catalogue of Microorganisms (GCM) 10K type strain sequencing project: providing services to taxonomists for standard genome sequencing and annotation.</title>
        <authorList>
            <consortium name="The Broad Institute Genomics Platform"/>
            <consortium name="The Broad Institute Genome Sequencing Center for Infectious Disease"/>
            <person name="Wu L."/>
            <person name="Ma J."/>
        </authorList>
    </citation>
    <scope>NUCLEOTIDE SEQUENCE [LARGE SCALE GENOMIC DNA]</scope>
    <source>
        <strain evidence="12">KACC 12597</strain>
    </source>
</reference>
<evidence type="ECO:0000256" key="1">
    <source>
        <dbReference type="ARBA" id="ARBA00004141"/>
    </source>
</evidence>
<gene>
    <name evidence="11" type="ORF">ACFSJC_02580</name>
</gene>
<evidence type="ECO:0000259" key="9">
    <source>
        <dbReference type="PROSITE" id="PS50111"/>
    </source>
</evidence>
<feature type="domain" description="Methyl-accepting transducer" evidence="9">
    <location>
        <begin position="266"/>
        <end position="502"/>
    </location>
</feature>
<dbReference type="Pfam" id="PF00015">
    <property type="entry name" value="MCPsignal"/>
    <property type="match status" value="1"/>
</dbReference>
<evidence type="ECO:0000256" key="7">
    <source>
        <dbReference type="PROSITE-ProRule" id="PRU00284"/>
    </source>
</evidence>
<keyword evidence="12" id="KW-1185">Reference proteome</keyword>
<dbReference type="SMART" id="SM00283">
    <property type="entry name" value="MA"/>
    <property type="match status" value="1"/>
</dbReference>
<feature type="transmembrane region" description="Helical" evidence="8">
    <location>
        <begin position="185"/>
        <end position="207"/>
    </location>
</feature>